<accession>A0AA88I7B0</accession>
<dbReference type="EMBL" id="JAVRJZ010000005">
    <property type="protein sequence ID" value="KAK2722704.1"/>
    <property type="molecule type" value="Genomic_DNA"/>
</dbReference>
<dbReference type="PANTHER" id="PTHR21586">
    <property type="entry name" value="TIPA"/>
    <property type="match status" value="1"/>
</dbReference>
<feature type="domain" description="PPM-type phosphatase" evidence="2">
    <location>
        <begin position="208"/>
        <end position="543"/>
    </location>
</feature>
<dbReference type="InterPro" id="IPR036457">
    <property type="entry name" value="PPM-type-like_dom_sf"/>
</dbReference>
<feature type="compositionally biased region" description="Basic and acidic residues" evidence="1">
    <location>
        <begin position="52"/>
        <end position="69"/>
    </location>
</feature>
<evidence type="ECO:0000259" key="2">
    <source>
        <dbReference type="PROSITE" id="PS51746"/>
    </source>
</evidence>
<feature type="compositionally biased region" description="Low complexity" evidence="1">
    <location>
        <begin position="18"/>
        <end position="30"/>
    </location>
</feature>
<evidence type="ECO:0000256" key="1">
    <source>
        <dbReference type="SAM" id="MobiDB-lite"/>
    </source>
</evidence>
<organism evidence="3 4">
    <name type="scientific">Artemia franciscana</name>
    <name type="common">Brine shrimp</name>
    <name type="synonym">Artemia sanfranciscana</name>
    <dbReference type="NCBI Taxonomy" id="6661"/>
    <lineage>
        <taxon>Eukaryota</taxon>
        <taxon>Metazoa</taxon>
        <taxon>Ecdysozoa</taxon>
        <taxon>Arthropoda</taxon>
        <taxon>Crustacea</taxon>
        <taxon>Branchiopoda</taxon>
        <taxon>Anostraca</taxon>
        <taxon>Artemiidae</taxon>
        <taxon>Artemia</taxon>
    </lineage>
</organism>
<dbReference type="InterPro" id="IPR053287">
    <property type="entry name" value="PP2C-like_domain"/>
</dbReference>
<dbReference type="PANTHER" id="PTHR21586:SF0">
    <property type="entry name" value="PP2C-LIKE DOMAIN-CONTAINING PROTEIN CG9801"/>
    <property type="match status" value="1"/>
</dbReference>
<feature type="region of interest" description="Disordered" evidence="1">
    <location>
        <begin position="18"/>
        <end position="71"/>
    </location>
</feature>
<evidence type="ECO:0000313" key="4">
    <source>
        <dbReference type="Proteomes" id="UP001187531"/>
    </source>
</evidence>
<dbReference type="SMART" id="SM00332">
    <property type="entry name" value="PP2Cc"/>
    <property type="match status" value="1"/>
</dbReference>
<dbReference type="PROSITE" id="PS51746">
    <property type="entry name" value="PPM_2"/>
    <property type="match status" value="1"/>
</dbReference>
<dbReference type="Gene3D" id="3.60.40.10">
    <property type="entry name" value="PPM-type phosphatase domain"/>
    <property type="match status" value="1"/>
</dbReference>
<reference evidence="3" key="1">
    <citation type="submission" date="2023-07" db="EMBL/GenBank/DDBJ databases">
        <title>Chromosome-level genome assembly of Artemia franciscana.</title>
        <authorList>
            <person name="Jo E."/>
        </authorList>
    </citation>
    <scope>NUCLEOTIDE SEQUENCE</scope>
    <source>
        <tissue evidence="3">Whole body</tissue>
    </source>
</reference>
<keyword evidence="4" id="KW-1185">Reference proteome</keyword>
<dbReference type="AlphaFoldDB" id="A0AA88I7B0"/>
<gene>
    <name evidence="3" type="ORF">QYM36_003026</name>
</gene>
<name>A0AA88I7B0_ARTSF</name>
<proteinExistence type="predicted"/>
<protein>
    <recommendedName>
        <fullName evidence="2">PPM-type phosphatase domain-containing protein</fullName>
    </recommendedName>
</protein>
<sequence>MSSISKKVTSLIRQLSFSSNVDDASESSSISEKRRKNQVFRSKSGGHIPSKSKSDESQKKKHSTSDKNNKNPSCCHAGVGSCFLCSYLSSDQSRPDQPVITYGKTGEDLPRLKIAHLKSRIVATQTGPDKGIESVNPVNSHFTSKEPDISFIDLDKDTDTSTVTNKMGGFKTDQNENHDLFQRTLKDDGFVGGIENWTCPSERAYGIAVSLYEVNPVTSLQSGDPIADSFAVLARENNAILAVADGVNWGEKAKLAARCAVYASVHYLNRILFENGLRKLTTSDLFTSLLQSFDAAHRLILLEEAALTTLACCIVAPLDRSDEYVACICNVGDSLAYVYNRKTGVREITKGSHNIDSARDMRDALGALGPVDGQNPELSNLTCSMTIVEKDDIIFMTSDGISDNLDPVVGKFASADKKEESDKAKSGSFSLKREKLGSSLKSVSPLQRHDLTSRRIEDILNNGIDGSGESCKTAKQLCEILIEFVQRLTSAKRNVLEDKDLYYDAENKLLDAKEHRNRRKQICQRINMMPGKLDHACVVAYSVGDVSCSAKHNIVPSPKARKIPEQVFPILELAGSNSTIYDNLTDLSLDNAVGPAPIKCESTIPVKEEIVKKTVLSTSCVQVPKDIRYKNALRGKESTPASKSGAQENKSLIVMGGRTEKSCKRSENNLSDKLQLSTAKASSGKDACNGIPSPVSLDYKIQRSEFAFASGPAASGSDESHSEIHCSKTKKEQLLDNMDAKELEAINQAQSQDKNKDTVLRGKSCLPAEVQSSIDDLVTKSSMKPTINELSSKAKNTPVGVLGIHPQVELEQESLLSRLSAQFWNSDATVNSVNVIAPLGVSSQNSCNSDGYSNTKETTV</sequence>
<dbReference type="InterPro" id="IPR001932">
    <property type="entry name" value="PPM-type_phosphatase-like_dom"/>
</dbReference>
<feature type="compositionally biased region" description="Basic and acidic residues" evidence="1">
    <location>
        <begin position="658"/>
        <end position="667"/>
    </location>
</feature>
<evidence type="ECO:0000313" key="3">
    <source>
        <dbReference type="EMBL" id="KAK2722704.1"/>
    </source>
</evidence>
<dbReference type="Pfam" id="PF13672">
    <property type="entry name" value="PP2C_2"/>
    <property type="match status" value="1"/>
</dbReference>
<dbReference type="Proteomes" id="UP001187531">
    <property type="component" value="Unassembled WGS sequence"/>
</dbReference>
<comment type="caution">
    <text evidence="3">The sequence shown here is derived from an EMBL/GenBank/DDBJ whole genome shotgun (WGS) entry which is preliminary data.</text>
</comment>
<dbReference type="SUPFAM" id="SSF81606">
    <property type="entry name" value="PP2C-like"/>
    <property type="match status" value="1"/>
</dbReference>
<feature type="region of interest" description="Disordered" evidence="1">
    <location>
        <begin position="634"/>
        <end position="671"/>
    </location>
</feature>
<feature type="compositionally biased region" description="Polar residues" evidence="1">
    <location>
        <begin position="639"/>
        <end position="650"/>
    </location>
</feature>